<dbReference type="Gene3D" id="3.90.79.10">
    <property type="entry name" value="Nucleoside Triphosphate Pyrophosphohydrolase"/>
    <property type="match status" value="1"/>
</dbReference>
<dbReference type="OrthoDB" id="408303at2759"/>
<accession>A0A8S9ZBR9</accession>
<keyword evidence="8" id="KW-1185">Reference proteome</keyword>
<dbReference type="PANTHER" id="PTHR43758:SF2">
    <property type="entry name" value="OXIDIZED PURINE NUCLEOSIDE TRIPHOSPHATE HYDROLASE"/>
    <property type="match status" value="1"/>
</dbReference>
<dbReference type="EMBL" id="JTDE01000504">
    <property type="protein sequence ID" value="KAF7261057.1"/>
    <property type="molecule type" value="Genomic_DNA"/>
</dbReference>
<dbReference type="GO" id="GO:0042262">
    <property type="term" value="P:DNA protection"/>
    <property type="evidence" value="ECO:0007669"/>
    <property type="project" value="TreeGrafter"/>
</dbReference>
<evidence type="ECO:0000256" key="3">
    <source>
        <dbReference type="ARBA" id="ARBA00022723"/>
    </source>
</evidence>
<keyword evidence="5" id="KW-0460">Magnesium</keyword>
<evidence type="ECO:0000256" key="2">
    <source>
        <dbReference type="ARBA" id="ARBA00005582"/>
    </source>
</evidence>
<dbReference type="Pfam" id="PF00293">
    <property type="entry name" value="NUDIX"/>
    <property type="match status" value="1"/>
</dbReference>
<comment type="caution">
    <text evidence="7">The sequence shown here is derived from an EMBL/GenBank/DDBJ whole genome shotgun (WGS) entry which is preliminary data.</text>
</comment>
<dbReference type="InterPro" id="IPR015797">
    <property type="entry name" value="NUDIX_hydrolase-like_dom_sf"/>
</dbReference>
<dbReference type="PROSITE" id="PS51462">
    <property type="entry name" value="NUDIX"/>
    <property type="match status" value="1"/>
</dbReference>
<dbReference type="InterPro" id="IPR000086">
    <property type="entry name" value="NUDIX_hydrolase_dom"/>
</dbReference>
<keyword evidence="4" id="KW-0378">Hydrolase</keyword>
<organism evidence="7 8">
    <name type="scientific">Paragonimus skrjabini miyazakii</name>
    <dbReference type="NCBI Taxonomy" id="59628"/>
    <lineage>
        <taxon>Eukaryota</taxon>
        <taxon>Metazoa</taxon>
        <taxon>Spiralia</taxon>
        <taxon>Lophotrochozoa</taxon>
        <taxon>Platyhelminthes</taxon>
        <taxon>Trematoda</taxon>
        <taxon>Digenea</taxon>
        <taxon>Plagiorchiida</taxon>
        <taxon>Troglotremata</taxon>
        <taxon>Troglotrematidae</taxon>
        <taxon>Paragonimus</taxon>
    </lineage>
</organism>
<dbReference type="GO" id="GO:0046872">
    <property type="term" value="F:metal ion binding"/>
    <property type="evidence" value="ECO:0007669"/>
    <property type="project" value="UniProtKB-KW"/>
</dbReference>
<dbReference type="GO" id="GO:0008413">
    <property type="term" value="F:8-oxo-7,8-dihydroguanosine triphosphate pyrophosphatase activity"/>
    <property type="evidence" value="ECO:0007669"/>
    <property type="project" value="TreeGrafter"/>
</dbReference>
<keyword evidence="3" id="KW-0479">Metal-binding</keyword>
<reference evidence="7" key="1">
    <citation type="submission" date="2019-07" db="EMBL/GenBank/DDBJ databases">
        <title>Annotation for the trematode Paragonimus miyazaki's.</title>
        <authorList>
            <person name="Choi Y.-J."/>
        </authorList>
    </citation>
    <scope>NUCLEOTIDE SEQUENCE</scope>
    <source>
        <strain evidence="7">Japan</strain>
    </source>
</reference>
<dbReference type="SUPFAM" id="SSF55811">
    <property type="entry name" value="Nudix"/>
    <property type="match status" value="1"/>
</dbReference>
<evidence type="ECO:0000313" key="7">
    <source>
        <dbReference type="EMBL" id="KAF7261057.1"/>
    </source>
</evidence>
<sequence length="357" mass="41264">MFTYHSKDSMTPEFGLVLFSQVKCRVAMLDCYHLHEGKLCRAFPVADYPLDDMYHATIFFTMNPFISQWTHRKLYTLMLIVYEQNELDDTPRVLKDGKYTIQQGISQTGGQSWLLLGLKQRGFGKGRWNAFGGKVQSDDSSPRAAAVRELKEESGLDMSEKSTDEVGRLWFTFTETYECMEVHVFICREWKPLALDDGHKQWPCDTEEMHPSWFPIGSLAKVDGMISGLDMSKVPFDHMWPDDRLWLPQVLTGNHLLGWLHLTRMIQSILPHEDNLLADCIADTDGLEIDPYQITTYKIEFFTRAISEEDSTIEEDKCDFLQGIVSQFRLESDQMLREWMGSKMKHSSLSSELHLFG</sequence>
<evidence type="ECO:0000259" key="6">
    <source>
        <dbReference type="PROSITE" id="PS51462"/>
    </source>
</evidence>
<comment type="similarity">
    <text evidence="2">Belongs to the Nudix hydrolase family.</text>
</comment>
<name>A0A8S9ZBR9_9TREM</name>
<dbReference type="GO" id="GO:0005737">
    <property type="term" value="C:cytoplasm"/>
    <property type="evidence" value="ECO:0007669"/>
    <property type="project" value="TreeGrafter"/>
</dbReference>
<evidence type="ECO:0000313" key="8">
    <source>
        <dbReference type="Proteomes" id="UP000822476"/>
    </source>
</evidence>
<evidence type="ECO:0000256" key="1">
    <source>
        <dbReference type="ARBA" id="ARBA00001946"/>
    </source>
</evidence>
<dbReference type="AlphaFoldDB" id="A0A8S9ZBR9"/>
<dbReference type="PANTHER" id="PTHR43758">
    <property type="entry name" value="7,8-DIHYDRO-8-OXOGUANINE TRIPHOSPHATASE"/>
    <property type="match status" value="1"/>
</dbReference>
<protein>
    <recommendedName>
        <fullName evidence="6">Nudix hydrolase domain-containing protein</fullName>
    </recommendedName>
</protein>
<dbReference type="Proteomes" id="UP000822476">
    <property type="component" value="Unassembled WGS sequence"/>
</dbReference>
<gene>
    <name evidence="7" type="ORF">EG68_01583</name>
</gene>
<proteinExistence type="inferred from homology"/>
<dbReference type="CDD" id="cd03427">
    <property type="entry name" value="NUDIX_MTH1_Nudt1"/>
    <property type="match status" value="1"/>
</dbReference>
<comment type="cofactor">
    <cofactor evidence="1">
        <name>Mg(2+)</name>
        <dbReference type="ChEBI" id="CHEBI:18420"/>
    </cofactor>
</comment>
<evidence type="ECO:0000256" key="5">
    <source>
        <dbReference type="ARBA" id="ARBA00022842"/>
    </source>
</evidence>
<feature type="domain" description="Nudix hydrolase" evidence="6">
    <location>
        <begin position="91"/>
        <end position="239"/>
    </location>
</feature>
<evidence type="ECO:0000256" key="4">
    <source>
        <dbReference type="ARBA" id="ARBA00022801"/>
    </source>
</evidence>